<dbReference type="CDD" id="cd16374">
    <property type="entry name" value="DMSOR_beta_like"/>
    <property type="match status" value="1"/>
</dbReference>
<sequence>MKTVFIDFERCIGCKACEFACAVEHAHSRDPVLAPFQVPTPRTRIHVDPGPWPDSSLPNRCRHCHPAPCQDACPTGAIRRDAEYDVVLADPRKCIACALCAMVCPFDAVTFHLQNDSPHDPRNGDGPPPRVTAVKCDGCLDRLRRGKTPACVEACKTRALVFGELNDLIRANRMRQGAAMPLPSTAPDASPPIPDTVAAWRGWGVAVAAMAGRSPQSGDARGNRFPMENRTAQ</sequence>
<organism evidence="10">
    <name type="scientific">Candidatus Kentrum eta</name>
    <dbReference type="NCBI Taxonomy" id="2126337"/>
    <lineage>
        <taxon>Bacteria</taxon>
        <taxon>Pseudomonadati</taxon>
        <taxon>Pseudomonadota</taxon>
        <taxon>Gammaproteobacteria</taxon>
        <taxon>Candidatus Kentrum</taxon>
    </lineage>
</organism>
<dbReference type="Pfam" id="PF13247">
    <property type="entry name" value="Fer4_11"/>
    <property type="match status" value="2"/>
</dbReference>
<name>A0A450V2G8_9GAMM</name>
<evidence type="ECO:0000256" key="1">
    <source>
        <dbReference type="ARBA" id="ARBA00022448"/>
    </source>
</evidence>
<evidence type="ECO:0000256" key="6">
    <source>
        <dbReference type="ARBA" id="ARBA00023004"/>
    </source>
</evidence>
<dbReference type="InterPro" id="IPR050954">
    <property type="entry name" value="ET_IronSulfur_Cluster-Binding"/>
</dbReference>
<protein>
    <submittedName>
        <fullName evidence="10">Carbon-monoxide dehydrogenase iron sulfur subunit</fullName>
    </submittedName>
</protein>
<dbReference type="EMBL" id="CAADFG010000159">
    <property type="protein sequence ID" value="VFJ99296.1"/>
    <property type="molecule type" value="Genomic_DNA"/>
</dbReference>
<feature type="region of interest" description="Disordered" evidence="8">
    <location>
        <begin position="212"/>
        <end position="233"/>
    </location>
</feature>
<dbReference type="PROSITE" id="PS51379">
    <property type="entry name" value="4FE4S_FER_2"/>
    <property type="match status" value="3"/>
</dbReference>
<keyword evidence="4" id="KW-0677">Repeat</keyword>
<dbReference type="GO" id="GO:0051539">
    <property type="term" value="F:4 iron, 4 sulfur cluster binding"/>
    <property type="evidence" value="ECO:0007669"/>
    <property type="project" value="UniProtKB-KW"/>
</dbReference>
<evidence type="ECO:0000259" key="9">
    <source>
        <dbReference type="PROSITE" id="PS51379"/>
    </source>
</evidence>
<evidence type="ECO:0000256" key="5">
    <source>
        <dbReference type="ARBA" id="ARBA00022982"/>
    </source>
</evidence>
<dbReference type="Pfam" id="PF12797">
    <property type="entry name" value="Fer4_2"/>
    <property type="match status" value="1"/>
</dbReference>
<evidence type="ECO:0000313" key="12">
    <source>
        <dbReference type="EMBL" id="VFK03764.1"/>
    </source>
</evidence>
<evidence type="ECO:0000313" key="10">
    <source>
        <dbReference type="EMBL" id="VFJ98959.1"/>
    </source>
</evidence>
<dbReference type="EMBL" id="CAADFI010000147">
    <property type="protein sequence ID" value="VFJ98959.1"/>
    <property type="molecule type" value="Genomic_DNA"/>
</dbReference>
<evidence type="ECO:0000256" key="4">
    <source>
        <dbReference type="ARBA" id="ARBA00022737"/>
    </source>
</evidence>
<evidence type="ECO:0000313" key="11">
    <source>
        <dbReference type="EMBL" id="VFJ99296.1"/>
    </source>
</evidence>
<keyword evidence="2" id="KW-0004">4Fe-4S</keyword>
<dbReference type="PROSITE" id="PS00198">
    <property type="entry name" value="4FE4S_FER_1"/>
    <property type="match status" value="1"/>
</dbReference>
<evidence type="ECO:0000256" key="2">
    <source>
        <dbReference type="ARBA" id="ARBA00022485"/>
    </source>
</evidence>
<dbReference type="AlphaFoldDB" id="A0A450V2G8"/>
<keyword evidence="6" id="KW-0408">Iron</keyword>
<proteinExistence type="predicted"/>
<keyword evidence="5" id="KW-0249">Electron transport</keyword>
<keyword evidence="7" id="KW-0411">Iron-sulfur</keyword>
<feature type="domain" description="4Fe-4S ferredoxin-type" evidence="9">
    <location>
        <begin position="52"/>
        <end position="83"/>
    </location>
</feature>
<dbReference type="InterPro" id="IPR017900">
    <property type="entry name" value="4Fe4S_Fe_S_CS"/>
</dbReference>
<accession>A0A450V2G8</accession>
<dbReference type="EMBL" id="CAADFJ010000144">
    <property type="protein sequence ID" value="VFK03764.1"/>
    <property type="molecule type" value="Genomic_DNA"/>
</dbReference>
<dbReference type="GO" id="GO:0046872">
    <property type="term" value="F:metal ion binding"/>
    <property type="evidence" value="ECO:0007669"/>
    <property type="project" value="UniProtKB-KW"/>
</dbReference>
<dbReference type="PANTHER" id="PTHR43177:SF5">
    <property type="entry name" value="ANAEROBIC DIMETHYL SULFOXIDE REDUCTASE CHAIN B-RELATED"/>
    <property type="match status" value="1"/>
</dbReference>
<dbReference type="InterPro" id="IPR017896">
    <property type="entry name" value="4Fe4S_Fe-S-bd"/>
</dbReference>
<dbReference type="PANTHER" id="PTHR43177">
    <property type="entry name" value="PROTEIN NRFC"/>
    <property type="match status" value="1"/>
</dbReference>
<dbReference type="Gene3D" id="3.30.70.20">
    <property type="match status" value="2"/>
</dbReference>
<evidence type="ECO:0000256" key="7">
    <source>
        <dbReference type="ARBA" id="ARBA00023014"/>
    </source>
</evidence>
<feature type="domain" description="4Fe-4S ferredoxin-type" evidence="9">
    <location>
        <begin position="2"/>
        <end position="32"/>
    </location>
</feature>
<gene>
    <name evidence="11" type="ORF">BECKH772A_GA0070896_101594</name>
    <name evidence="10" type="ORF">BECKH772B_GA0070898_101475</name>
    <name evidence="12" type="ORF">BECKH772C_GA0070978_101445</name>
</gene>
<feature type="domain" description="4Fe-4S ferredoxin-type" evidence="9">
    <location>
        <begin position="85"/>
        <end position="114"/>
    </location>
</feature>
<dbReference type="SUPFAM" id="SSF54862">
    <property type="entry name" value="4Fe-4S ferredoxins"/>
    <property type="match status" value="1"/>
</dbReference>
<evidence type="ECO:0000256" key="3">
    <source>
        <dbReference type="ARBA" id="ARBA00022723"/>
    </source>
</evidence>
<keyword evidence="3" id="KW-0479">Metal-binding</keyword>
<keyword evidence="1" id="KW-0813">Transport</keyword>
<evidence type="ECO:0000256" key="8">
    <source>
        <dbReference type="SAM" id="MobiDB-lite"/>
    </source>
</evidence>
<reference evidence="10" key="1">
    <citation type="submission" date="2019-02" db="EMBL/GenBank/DDBJ databases">
        <authorList>
            <person name="Gruber-Vodicka R. H."/>
            <person name="Seah K. B. B."/>
        </authorList>
    </citation>
    <scope>NUCLEOTIDE SEQUENCE</scope>
    <source>
        <strain evidence="12">BECK_SA2B12</strain>
        <strain evidence="11">BECK_SA2B15</strain>
        <strain evidence="10">BECK_SA2B20</strain>
    </source>
</reference>